<evidence type="ECO:0000256" key="2">
    <source>
        <dbReference type="SAM" id="SignalP"/>
    </source>
</evidence>
<reference evidence="3 4" key="1">
    <citation type="submission" date="2018-02" db="EMBL/GenBank/DDBJ databases">
        <title>Draft genome of wild Prunus yedoensis var. nudiflora.</title>
        <authorList>
            <person name="Baek S."/>
            <person name="Kim J.-H."/>
            <person name="Choi K."/>
            <person name="Kim G.-B."/>
            <person name="Cho A."/>
            <person name="Jang H."/>
            <person name="Shin C.-H."/>
            <person name="Yu H.-J."/>
            <person name="Mun J.-H."/>
        </authorList>
    </citation>
    <scope>NUCLEOTIDE SEQUENCE [LARGE SCALE GENOMIC DNA]</scope>
    <source>
        <strain evidence="4">cv. Jeju island</strain>
        <tissue evidence="3">Leaf</tissue>
    </source>
</reference>
<gene>
    <name evidence="3" type="ORF">Pyn_25038</name>
</gene>
<proteinExistence type="predicted"/>
<evidence type="ECO:0000313" key="4">
    <source>
        <dbReference type="Proteomes" id="UP000250321"/>
    </source>
</evidence>
<dbReference type="AlphaFoldDB" id="A0A314Z0E3"/>
<protein>
    <submittedName>
        <fullName evidence="3">Uncharacterized protein</fullName>
    </submittedName>
</protein>
<dbReference type="EMBL" id="PJQY01000362">
    <property type="protein sequence ID" value="PQQ12309.1"/>
    <property type="molecule type" value="Genomic_DNA"/>
</dbReference>
<evidence type="ECO:0000313" key="3">
    <source>
        <dbReference type="EMBL" id="PQQ12309.1"/>
    </source>
</evidence>
<organism evidence="3 4">
    <name type="scientific">Prunus yedoensis var. nudiflora</name>
    <dbReference type="NCBI Taxonomy" id="2094558"/>
    <lineage>
        <taxon>Eukaryota</taxon>
        <taxon>Viridiplantae</taxon>
        <taxon>Streptophyta</taxon>
        <taxon>Embryophyta</taxon>
        <taxon>Tracheophyta</taxon>
        <taxon>Spermatophyta</taxon>
        <taxon>Magnoliopsida</taxon>
        <taxon>eudicotyledons</taxon>
        <taxon>Gunneridae</taxon>
        <taxon>Pentapetalae</taxon>
        <taxon>rosids</taxon>
        <taxon>fabids</taxon>
        <taxon>Rosales</taxon>
        <taxon>Rosaceae</taxon>
        <taxon>Amygdaloideae</taxon>
        <taxon>Amygdaleae</taxon>
        <taxon>Prunus</taxon>
    </lineage>
</organism>
<feature type="chain" id="PRO_5016338227" evidence="2">
    <location>
        <begin position="17"/>
        <end position="113"/>
    </location>
</feature>
<dbReference type="Proteomes" id="UP000250321">
    <property type="component" value="Unassembled WGS sequence"/>
</dbReference>
<comment type="caution">
    <text evidence="3">The sequence shown here is derived from an EMBL/GenBank/DDBJ whole genome shotgun (WGS) entry which is preliminary data.</text>
</comment>
<keyword evidence="2" id="KW-0732">Signal</keyword>
<feature type="compositionally biased region" description="Basic and acidic residues" evidence="1">
    <location>
        <begin position="69"/>
        <end position="87"/>
    </location>
</feature>
<keyword evidence="4" id="KW-1185">Reference proteome</keyword>
<feature type="region of interest" description="Disordered" evidence="1">
    <location>
        <begin position="54"/>
        <end position="113"/>
    </location>
</feature>
<sequence length="113" mass="13074">MAFLLLVLTCSGSKDSDFYDVEEDKFCGKQMSEHDKPALSPLPRESGITEYRFDQTSLLSKKPTSPSRLQKDYHSLDRQLPKVKEESTMEPPVPLILRREENIKPRTQKGRNY</sequence>
<feature type="signal peptide" evidence="2">
    <location>
        <begin position="1"/>
        <end position="16"/>
    </location>
</feature>
<evidence type="ECO:0000256" key="1">
    <source>
        <dbReference type="SAM" id="MobiDB-lite"/>
    </source>
</evidence>
<feature type="compositionally biased region" description="Polar residues" evidence="1">
    <location>
        <begin position="54"/>
        <end position="68"/>
    </location>
</feature>
<accession>A0A314Z0E3</accession>
<name>A0A314Z0E3_PRUYE</name>